<reference evidence="1" key="1">
    <citation type="submission" date="2021-02" db="EMBL/GenBank/DDBJ databases">
        <authorList>
            <person name="Nowell W R."/>
        </authorList>
    </citation>
    <scope>NUCLEOTIDE SEQUENCE</scope>
</reference>
<dbReference type="EMBL" id="CAJNOJ010000642">
    <property type="protein sequence ID" value="CAF1502458.1"/>
    <property type="molecule type" value="Genomic_DNA"/>
</dbReference>
<evidence type="ECO:0000313" key="1">
    <source>
        <dbReference type="EMBL" id="CAF1502458.1"/>
    </source>
</evidence>
<evidence type="ECO:0008006" key="3">
    <source>
        <dbReference type="Google" id="ProtNLM"/>
    </source>
</evidence>
<protein>
    <recommendedName>
        <fullName evidence="3">NAD-dependent epimerase/dehydratase domain-containing protein</fullName>
    </recommendedName>
</protein>
<organism evidence="1 2">
    <name type="scientific">Adineta ricciae</name>
    <name type="common">Rotifer</name>
    <dbReference type="NCBI Taxonomy" id="249248"/>
    <lineage>
        <taxon>Eukaryota</taxon>
        <taxon>Metazoa</taxon>
        <taxon>Spiralia</taxon>
        <taxon>Gnathifera</taxon>
        <taxon>Rotifera</taxon>
        <taxon>Eurotatoria</taxon>
        <taxon>Bdelloidea</taxon>
        <taxon>Adinetida</taxon>
        <taxon>Adinetidae</taxon>
        <taxon>Adineta</taxon>
    </lineage>
</organism>
<evidence type="ECO:0000313" key="2">
    <source>
        <dbReference type="Proteomes" id="UP000663852"/>
    </source>
</evidence>
<dbReference type="Proteomes" id="UP000663852">
    <property type="component" value="Unassembled WGS sequence"/>
</dbReference>
<dbReference type="OrthoDB" id="10262413at2759"/>
<accession>A0A815T8W0</accession>
<dbReference type="AlphaFoldDB" id="A0A815T8W0"/>
<proteinExistence type="predicted"/>
<comment type="caution">
    <text evidence="1">The sequence shown here is derived from an EMBL/GenBank/DDBJ whole genome shotgun (WGS) entry which is preliminary data.</text>
</comment>
<sequence>MRLNKRTETTGKSVIYVHTSGTGVLAEDVHGQNGSITIYNDLDLDEMNNLSETQIHRNVDLFIMNAAQVNRLLKSVIAYGIGTGLFKRQSVVFLKLVETTLQHGKLRLIGPGEVTWDNIHIDDLVYAYLLLFLFGHLRRNRIHI</sequence>
<name>A0A815T8W0_ADIRI</name>
<gene>
    <name evidence="1" type="ORF">EDS130_LOCUS42718</name>
</gene>